<dbReference type="RefSeq" id="WP_012615988.1">
    <property type="nucleotide sequence ID" value="NC_011831.1"/>
</dbReference>
<accession>B8G4Y9</accession>
<protein>
    <recommendedName>
        <fullName evidence="1">CpXC domain-containing protein</fullName>
    </recommendedName>
</protein>
<sequence length="107" mass="12004">MPHSYAHTQSLTCPRCGRTFEAEIWLIIDAAERPDLLEKAKDGTIHQIVCPACGPVVQADAPLLLYRPGKEPPILFSPAQQTSNEQDRQQAQELLAQLRQRLGDSWQ</sequence>
<dbReference type="EMBL" id="CP001337">
    <property type="protein sequence ID" value="ACL23622.1"/>
    <property type="molecule type" value="Genomic_DNA"/>
</dbReference>
<dbReference type="OrthoDB" id="9811034at2"/>
<dbReference type="KEGG" id="cag:Cagg_0693"/>
<dbReference type="HOGENOM" id="CLU_2205335_0_0_0"/>
<proteinExistence type="predicted"/>
<dbReference type="InterPro" id="IPR025682">
    <property type="entry name" value="CpXC_dom"/>
</dbReference>
<evidence type="ECO:0000313" key="2">
    <source>
        <dbReference type="EMBL" id="ACL23622.1"/>
    </source>
</evidence>
<dbReference type="Proteomes" id="UP000002508">
    <property type="component" value="Chromosome"/>
</dbReference>
<evidence type="ECO:0000259" key="1">
    <source>
        <dbReference type="Pfam" id="PF14353"/>
    </source>
</evidence>
<dbReference type="AlphaFoldDB" id="B8G4Y9"/>
<organism evidence="2 3">
    <name type="scientific">Chloroflexus aggregans (strain MD-66 / DSM 9485)</name>
    <dbReference type="NCBI Taxonomy" id="326427"/>
    <lineage>
        <taxon>Bacteria</taxon>
        <taxon>Bacillati</taxon>
        <taxon>Chloroflexota</taxon>
        <taxon>Chloroflexia</taxon>
        <taxon>Chloroflexales</taxon>
        <taxon>Chloroflexineae</taxon>
        <taxon>Chloroflexaceae</taxon>
        <taxon>Chloroflexus</taxon>
    </lineage>
</organism>
<dbReference type="Pfam" id="PF14353">
    <property type="entry name" value="CpXC"/>
    <property type="match status" value="1"/>
</dbReference>
<feature type="domain" description="CpXC" evidence="1">
    <location>
        <begin position="11"/>
        <end position="93"/>
    </location>
</feature>
<evidence type="ECO:0000313" key="3">
    <source>
        <dbReference type="Proteomes" id="UP000002508"/>
    </source>
</evidence>
<dbReference type="STRING" id="326427.Cagg_0693"/>
<reference evidence="2" key="1">
    <citation type="submission" date="2008-12" db="EMBL/GenBank/DDBJ databases">
        <title>Complete sequence of Chloroflexus aggregans DSM 9485.</title>
        <authorList>
            <consortium name="US DOE Joint Genome Institute"/>
            <person name="Lucas S."/>
            <person name="Copeland A."/>
            <person name="Lapidus A."/>
            <person name="Glavina del Rio T."/>
            <person name="Dalin E."/>
            <person name="Tice H."/>
            <person name="Pitluck S."/>
            <person name="Foster B."/>
            <person name="Larimer F."/>
            <person name="Land M."/>
            <person name="Hauser L."/>
            <person name="Kyrpides N."/>
            <person name="Mikhailova N."/>
            <person name="Bryant D."/>
            <person name="Richardson P."/>
        </authorList>
    </citation>
    <scope>NUCLEOTIDE SEQUENCE</scope>
    <source>
        <strain evidence="2">DSM 9485</strain>
    </source>
</reference>
<gene>
    <name evidence="2" type="ordered locus">Cagg_0693</name>
</gene>
<name>B8G4Y9_CHLAD</name>
<keyword evidence="3" id="KW-1185">Reference proteome</keyword>